<evidence type="ECO:0008006" key="6">
    <source>
        <dbReference type="Google" id="ProtNLM"/>
    </source>
</evidence>
<organism evidence="4 5">
    <name type="scientific">Enterovirga aerilata</name>
    <dbReference type="NCBI Taxonomy" id="2730920"/>
    <lineage>
        <taxon>Bacteria</taxon>
        <taxon>Pseudomonadati</taxon>
        <taxon>Pseudomonadota</taxon>
        <taxon>Alphaproteobacteria</taxon>
        <taxon>Hyphomicrobiales</taxon>
        <taxon>Methylobacteriaceae</taxon>
        <taxon>Enterovirga</taxon>
    </lineage>
</organism>
<dbReference type="RefSeq" id="WP_171218097.1">
    <property type="nucleotide sequence ID" value="NZ_JABEPP010000002.1"/>
</dbReference>
<dbReference type="SUPFAM" id="SSF51445">
    <property type="entry name" value="(Trans)glycosidases"/>
    <property type="match status" value="1"/>
</dbReference>
<reference evidence="4 5" key="1">
    <citation type="submission" date="2020-04" db="EMBL/GenBank/DDBJ databases">
        <title>Enterovirga sp. isolate from soil.</title>
        <authorList>
            <person name="Chea S."/>
            <person name="Kim D.-U."/>
        </authorList>
    </citation>
    <scope>NUCLEOTIDE SEQUENCE [LARGE SCALE GENOMIC DNA]</scope>
    <source>
        <strain evidence="4 5">DB1703</strain>
    </source>
</reference>
<dbReference type="EMBL" id="JABEPP010000002">
    <property type="protein sequence ID" value="NNM72642.1"/>
    <property type="molecule type" value="Genomic_DNA"/>
</dbReference>
<feature type="domain" description="Tip attachment protein J" evidence="2">
    <location>
        <begin position="778"/>
        <end position="939"/>
    </location>
</feature>
<evidence type="ECO:0000313" key="5">
    <source>
        <dbReference type="Proteomes" id="UP000564885"/>
    </source>
</evidence>
<dbReference type="Pfam" id="PF13550">
    <property type="entry name" value="Phage-tail_3"/>
    <property type="match status" value="1"/>
</dbReference>
<protein>
    <recommendedName>
        <fullName evidence="6">Host specificity protein</fullName>
    </recommendedName>
</protein>
<dbReference type="Gene3D" id="3.20.20.80">
    <property type="entry name" value="Glycosidases"/>
    <property type="match status" value="1"/>
</dbReference>
<evidence type="ECO:0000313" key="4">
    <source>
        <dbReference type="EMBL" id="NNM72642.1"/>
    </source>
</evidence>
<feature type="domain" description="GTA TIM-barrel-like" evidence="1">
    <location>
        <begin position="420"/>
        <end position="720"/>
    </location>
</feature>
<dbReference type="Proteomes" id="UP000564885">
    <property type="component" value="Unassembled WGS sequence"/>
</dbReference>
<dbReference type="Pfam" id="PF13547">
    <property type="entry name" value="GTA_TIM"/>
    <property type="match status" value="1"/>
</dbReference>
<dbReference type="CDD" id="cd19607">
    <property type="entry name" value="GTA_TIM-barrel-like"/>
    <property type="match status" value="1"/>
</dbReference>
<dbReference type="InterPro" id="IPR017853">
    <property type="entry name" value="GH"/>
</dbReference>
<evidence type="ECO:0000259" key="2">
    <source>
        <dbReference type="Pfam" id="PF13550"/>
    </source>
</evidence>
<dbReference type="InterPro" id="IPR056490">
    <property type="entry name" value="Rcc01698_C"/>
</dbReference>
<accession>A0A849HZY3</accession>
<sequence length="1289" mass="137076">MTTLVLQAADAAIGGLVNAGTSYLGGLLAGAIAGGGGRSTTRVVEGPRLTEMNGLASTEGAPIPRVYGRSRIGGQLIWATRFEEVANTATERQTSRGGKSLGSSRRATTTVTTTYAYHANLAVGLCEGPIAFVRRIWADGREIDQTALAMRVHRGTEDQLPDPLIVAKEGAENAPAYRGLAYVVFERLPLAEFGNRVPQLTFEVVRPMDGLRQMIRSVCLIPGAGEFAYETVPTRRELGLGHSAPENAHQFQQATDVAASLDQVQALCPNLEHVSLVVSWFGDDLRAGHCTIAPRIETADKTTSGTEWSVAGLVRTEARAVSQAGGRPAYGGTPSDASVVRLIEDLKGRGLAVTLYPFVMMDVPPGNDLPDPRTGEAGQPPYPWRGRITCAPAPGRPGSVDLTPAAAEQVETFFGPPEGWGLRRLVRHYADLAAEAGGVDGFVIGSELVGLTRVRSAPGAYPAVGQLRALAGEVRDRLGPATRITYAADWTEYGAHVLDGGAEVRFPLDPLWADPAIDAVGIDHYAPLSDWRDGPANADSALARSVYDRDYLRSRLHAGEGFDWFYAGDADRLAQARMPITDGAYGKPWTFRPKDFGGWWSNPHVERVDGGETAPTSWLPMSKPIWLTEIGVPAVDKGPNGPNVFPDPKSIEAAVPPFSSGARDDLVQVRALEAMLSGFDPALPGHSGGNPVSPFYGGRMIDPARVSVWAWDARPFPAFPDLDLVWADGQNWQAGHWITGRIEGVPLDRLVQAIMTEYGLDPGPDLPLDGFVDGYVLDRPMSARQALEPLAELFGFDAVASGGAIRWKGRGGRAEAAVAAAELSELDKEPLLSRLRAQETELPVSVELGFTDGEGEYGRAAAGSRRLAGTSRREIRVEAALVTRRAEAQRLADIRLQDEWAGRETARFALSPRRLDLEPGDIVELEGQAGAVLHRVVRIADGPVRRVETREVDPAVFAVTARSVSSPPRRSQPPPIAGRPAALLLDLPAAGGEPTPLQHLAVAAEPWPGAAAVWRSLDGGASFSLHGVAELPAVIGRTLAPVPPGPVWLFDRGTTIDAEFSAAALSSVGEARALGSESLFALRGPEGAWEVISAAFAEMTGPRRYRLSGLLRGLGGTERLALRTVPAGAPIVRLDEALLPVALHPGDLGRGCLYRVGPAGRDHGDPSCVQLAATAGGTALAPFAPVHLRARREPEGVRISWIRRTRQGGDNWELAEVPLAEEREAYRLEVMSGAAVLRGIEASTTSALYAASDEIADFGAAQATLSVRVAQVSAAIGPGFAAEAVLPIH</sequence>
<comment type="caution">
    <text evidence="4">The sequence shown here is derived from an EMBL/GenBank/DDBJ whole genome shotgun (WGS) entry which is preliminary data.</text>
</comment>
<dbReference type="InterPro" id="IPR025195">
    <property type="entry name" value="GTA_TIM_dom"/>
</dbReference>
<proteinExistence type="predicted"/>
<feature type="domain" description="Rcc01698-like C-terminal" evidence="3">
    <location>
        <begin position="1033"/>
        <end position="1132"/>
    </location>
</feature>
<keyword evidence="5" id="KW-1185">Reference proteome</keyword>
<evidence type="ECO:0000259" key="3">
    <source>
        <dbReference type="Pfam" id="PF23666"/>
    </source>
</evidence>
<dbReference type="Pfam" id="PF23666">
    <property type="entry name" value="Rcc01698_C"/>
    <property type="match status" value="1"/>
</dbReference>
<evidence type="ECO:0000259" key="1">
    <source>
        <dbReference type="Pfam" id="PF13547"/>
    </source>
</evidence>
<name>A0A849HZY3_9HYPH</name>
<dbReference type="InterPro" id="IPR032876">
    <property type="entry name" value="J_dom"/>
</dbReference>
<gene>
    <name evidence="4" type="ORF">HJG44_09625</name>
</gene>